<evidence type="ECO:0000313" key="1">
    <source>
        <dbReference type="EMBL" id="OOQ62137.1"/>
    </source>
</evidence>
<protein>
    <submittedName>
        <fullName evidence="1">Uncharacterized protein</fullName>
    </submittedName>
</protein>
<keyword evidence="2" id="KW-1185">Reference proteome</keyword>
<name>A0A1S9PMI1_9SPHI</name>
<dbReference type="STRING" id="1792845.BC343_03545"/>
<proteinExistence type="predicted"/>
<dbReference type="EMBL" id="MBTF01000001">
    <property type="protein sequence ID" value="OOQ62137.1"/>
    <property type="molecule type" value="Genomic_DNA"/>
</dbReference>
<dbReference type="Proteomes" id="UP000189739">
    <property type="component" value="Unassembled WGS sequence"/>
</dbReference>
<gene>
    <name evidence="1" type="ORF">BC343_03545</name>
</gene>
<dbReference type="AlphaFoldDB" id="A0A1S9PMI1"/>
<reference evidence="1 2" key="1">
    <citation type="submission" date="2016-07" db="EMBL/GenBank/DDBJ databases">
        <title>Genomic analysis of zinc-resistant bacterium Mucilaginibacter pedocola TBZ30.</title>
        <authorList>
            <person name="Huang J."/>
            <person name="Tang J."/>
        </authorList>
    </citation>
    <scope>NUCLEOTIDE SEQUENCE [LARGE SCALE GENOMIC DNA]</scope>
    <source>
        <strain evidence="1 2">TBZ30</strain>
    </source>
</reference>
<sequence>MPWGFLIQYLNQWLIGWLYLQNYSVMRTFVSLLFLLTTTAATSLAQVPPASKPELCILDIKAATALVGKHARISSAGSVYSTFNDSDSQSWPSTEMKKLGGRSGWKKYVPAAGDAGTIVHVFMSKGSKPQPIYLLKVADKYVPVACSGIEIMP</sequence>
<evidence type="ECO:0000313" key="2">
    <source>
        <dbReference type="Proteomes" id="UP000189739"/>
    </source>
</evidence>
<comment type="caution">
    <text evidence="1">The sequence shown here is derived from an EMBL/GenBank/DDBJ whole genome shotgun (WGS) entry which is preliminary data.</text>
</comment>
<organism evidence="1 2">
    <name type="scientific">Mucilaginibacter pedocola</name>
    <dbReference type="NCBI Taxonomy" id="1792845"/>
    <lineage>
        <taxon>Bacteria</taxon>
        <taxon>Pseudomonadati</taxon>
        <taxon>Bacteroidota</taxon>
        <taxon>Sphingobacteriia</taxon>
        <taxon>Sphingobacteriales</taxon>
        <taxon>Sphingobacteriaceae</taxon>
        <taxon>Mucilaginibacter</taxon>
    </lineage>
</organism>
<accession>A0A1S9PMI1</accession>